<dbReference type="RefSeq" id="WP_146156709.1">
    <property type="nucleotide sequence ID" value="NZ_PYLZ01000033.1"/>
</dbReference>
<name>A0A2T3NPW4_9GAMM</name>
<gene>
    <name evidence="1" type="ORF">C9I94_24565</name>
</gene>
<comment type="caution">
    <text evidence="1">The sequence shown here is derived from an EMBL/GenBank/DDBJ whole genome shotgun (WGS) entry which is preliminary data.</text>
</comment>
<protein>
    <recommendedName>
        <fullName evidence="3">Transposase</fullName>
    </recommendedName>
</protein>
<evidence type="ECO:0008006" key="3">
    <source>
        <dbReference type="Google" id="ProtNLM"/>
    </source>
</evidence>
<evidence type="ECO:0000313" key="1">
    <source>
        <dbReference type="EMBL" id="PSW18288.1"/>
    </source>
</evidence>
<sequence length="274" mass="31308">MRDSYGMFKKNQRIEILGKKGFIKHICHEETLIKFEEAKISNVFETSYIQQMFCNGSLKILNTETLIPTKEMLTEREYAELERKRSYVDHVLAHSSGEPTSQDAYDDMLAVIPSQIGDLSPPSKSTLARWVKGYKTAGSHIMAFAPRKTGPNRKSRVPLSRLDDIYDALHLDYLKRNNKFLSTIYKELESGWKHNNISNFPCRSTFYKEVYAYLEEGEVIAATKGQSAANKHDRLAIDQYLVTSILERVEIDSAYINIGLYDDDGNYLGPAILT</sequence>
<proteinExistence type="predicted"/>
<dbReference type="Proteomes" id="UP000240481">
    <property type="component" value="Unassembled WGS sequence"/>
</dbReference>
<dbReference type="AlphaFoldDB" id="A0A2T3NPW4"/>
<evidence type="ECO:0000313" key="2">
    <source>
        <dbReference type="Proteomes" id="UP000240481"/>
    </source>
</evidence>
<dbReference type="OrthoDB" id="501284at2"/>
<dbReference type="EMBL" id="PYLZ01000033">
    <property type="protein sequence ID" value="PSW18288.1"/>
    <property type="molecule type" value="Genomic_DNA"/>
</dbReference>
<organism evidence="1 2">
    <name type="scientific">Photobacterium swingsii</name>
    <dbReference type="NCBI Taxonomy" id="680026"/>
    <lineage>
        <taxon>Bacteria</taxon>
        <taxon>Pseudomonadati</taxon>
        <taxon>Pseudomonadota</taxon>
        <taxon>Gammaproteobacteria</taxon>
        <taxon>Vibrionales</taxon>
        <taxon>Vibrionaceae</taxon>
        <taxon>Photobacterium</taxon>
    </lineage>
</organism>
<feature type="non-terminal residue" evidence="1">
    <location>
        <position position="274"/>
    </location>
</feature>
<keyword evidence="2" id="KW-1185">Reference proteome</keyword>
<reference evidence="1 2" key="1">
    <citation type="submission" date="2018-01" db="EMBL/GenBank/DDBJ databases">
        <title>Whole genome sequencing of Histamine producing bacteria.</title>
        <authorList>
            <person name="Butler K."/>
        </authorList>
    </citation>
    <scope>NUCLEOTIDE SEQUENCE [LARGE SCALE GENOMIC DNA]</scope>
    <source>
        <strain evidence="1 2">DSM 24669</strain>
    </source>
</reference>
<accession>A0A2T3NPW4</accession>
<dbReference type="STRING" id="680026.AB733_24380"/>